<keyword evidence="3" id="KW-1185">Reference proteome</keyword>
<organism evidence="2 3">
    <name type="scientific">Nonomuraea soli</name>
    <dbReference type="NCBI Taxonomy" id="1032476"/>
    <lineage>
        <taxon>Bacteria</taxon>
        <taxon>Bacillati</taxon>
        <taxon>Actinomycetota</taxon>
        <taxon>Actinomycetes</taxon>
        <taxon>Streptosporangiales</taxon>
        <taxon>Streptosporangiaceae</taxon>
        <taxon>Nonomuraea</taxon>
    </lineage>
</organism>
<comment type="caution">
    <text evidence="2">The sequence shown here is derived from an EMBL/GenBank/DDBJ whole genome shotgun (WGS) entry which is preliminary data.</text>
</comment>
<feature type="domain" description="AB hydrolase-1" evidence="1">
    <location>
        <begin position="139"/>
        <end position="365"/>
    </location>
</feature>
<sequence>MTAELTRLAHAVLSVRPLVDVLEHPVRLAGPVEIASLVNRMAAGLGAPEFHLTDDHEGLGTFERVVSDHLGLRHRGLDPRFAPTEIDRAADEAAAGGFEALCARHEIPLPGGGPPLPVYSAGEQGAPAVVIVAACGMPAKLCEEWVRFLAADHHVVTWETRGLFGSGMDGADGTDGADPATDVDAQAGDLFAVMDHFDVRTAHLMCLCGGAVIGLAAAHRDPARVSSLSLWHGDFAAVAAAEKTHHQQNLVALMDMGAADRDRAAAIHPVLCQTMLSTVPPDLAHLVVYPYATADLLFRYCRLNGEIMKTDVTPWLAGLDRPVLVVTSEDDETAHPDGSRVVAEALPDAKLHVRPHGDHISLFQGDKDLMKTARDFIQNC</sequence>
<reference evidence="2 3" key="1">
    <citation type="submission" date="2020-07" db="EMBL/GenBank/DDBJ databases">
        <title>Genomic Encyclopedia of Type Strains, Phase IV (KMG-IV): sequencing the most valuable type-strain genomes for metagenomic binning, comparative biology and taxonomic classification.</title>
        <authorList>
            <person name="Goeker M."/>
        </authorList>
    </citation>
    <scope>NUCLEOTIDE SEQUENCE [LARGE SCALE GENOMIC DNA]</scope>
    <source>
        <strain evidence="2 3">DSM 45533</strain>
    </source>
</reference>
<dbReference type="SUPFAM" id="SSF53474">
    <property type="entry name" value="alpha/beta-Hydrolases"/>
    <property type="match status" value="1"/>
</dbReference>
<dbReference type="PANTHER" id="PTHR43433">
    <property type="entry name" value="HYDROLASE, ALPHA/BETA FOLD FAMILY PROTEIN"/>
    <property type="match status" value="1"/>
</dbReference>
<protein>
    <submittedName>
        <fullName evidence="2">Pimeloyl-ACP methyl ester carboxylesterase</fullName>
    </submittedName>
</protein>
<evidence type="ECO:0000259" key="1">
    <source>
        <dbReference type="Pfam" id="PF00561"/>
    </source>
</evidence>
<dbReference type="RefSeq" id="WP_181614177.1">
    <property type="nucleotide sequence ID" value="NZ_BAABAM010000009.1"/>
</dbReference>
<dbReference type="EMBL" id="JACDUR010000007">
    <property type="protein sequence ID" value="MBA2895420.1"/>
    <property type="molecule type" value="Genomic_DNA"/>
</dbReference>
<dbReference type="GO" id="GO:0003824">
    <property type="term" value="F:catalytic activity"/>
    <property type="evidence" value="ECO:0007669"/>
    <property type="project" value="UniProtKB-ARBA"/>
</dbReference>
<dbReference type="InterPro" id="IPR050471">
    <property type="entry name" value="AB_hydrolase"/>
</dbReference>
<dbReference type="InterPro" id="IPR029058">
    <property type="entry name" value="AB_hydrolase_fold"/>
</dbReference>
<evidence type="ECO:0000313" key="3">
    <source>
        <dbReference type="Proteomes" id="UP000530928"/>
    </source>
</evidence>
<dbReference type="InterPro" id="IPR000073">
    <property type="entry name" value="AB_hydrolase_1"/>
</dbReference>
<name>A0A7W0HTV2_9ACTN</name>
<dbReference type="PANTHER" id="PTHR43433:SF1">
    <property type="entry name" value="BLL5160 PROTEIN"/>
    <property type="match status" value="1"/>
</dbReference>
<evidence type="ECO:0000313" key="2">
    <source>
        <dbReference type="EMBL" id="MBA2895420.1"/>
    </source>
</evidence>
<dbReference type="Gene3D" id="3.40.50.1820">
    <property type="entry name" value="alpha/beta hydrolase"/>
    <property type="match status" value="1"/>
</dbReference>
<dbReference type="Pfam" id="PF00561">
    <property type="entry name" value="Abhydrolase_1"/>
    <property type="match status" value="1"/>
</dbReference>
<gene>
    <name evidence="2" type="ORF">HNR30_006806</name>
</gene>
<accession>A0A7W0HTV2</accession>
<proteinExistence type="predicted"/>
<dbReference type="Proteomes" id="UP000530928">
    <property type="component" value="Unassembled WGS sequence"/>
</dbReference>
<dbReference type="AlphaFoldDB" id="A0A7W0HTV2"/>